<name>A0A0S2DPG4_LYSEN</name>
<keyword evidence="1" id="KW-0677">Repeat</keyword>
<dbReference type="KEGG" id="lez:GLE_4944"/>
<protein>
    <submittedName>
        <fullName evidence="5">Phytase</fullName>
    </submittedName>
</protein>
<feature type="domain" description="BPP" evidence="4">
    <location>
        <begin position="62"/>
        <end position="408"/>
    </location>
</feature>
<evidence type="ECO:0000256" key="3">
    <source>
        <dbReference type="SAM" id="SignalP"/>
    </source>
</evidence>
<keyword evidence="3" id="KW-0732">Signal</keyword>
<evidence type="ECO:0000256" key="2">
    <source>
        <dbReference type="PROSITE-ProRule" id="PRU00504"/>
    </source>
</evidence>
<gene>
    <name evidence="5" type="ORF">GLE_4944</name>
</gene>
<dbReference type="PROSITE" id="PS51257">
    <property type="entry name" value="PROKAR_LIPOPROTEIN"/>
    <property type="match status" value="1"/>
</dbReference>
<dbReference type="STRING" id="69.GLE_4944"/>
<reference evidence="5 6" key="1">
    <citation type="submission" date="2015-11" db="EMBL/GenBank/DDBJ databases">
        <title>Genome sequences of Lysobacter enzymogenes strain C3 and Lysobacter antibioticus ATCC 29479.</title>
        <authorList>
            <person name="Kobayashi D.Y."/>
        </authorList>
    </citation>
    <scope>NUCLEOTIDE SEQUENCE [LARGE SCALE GENOMIC DNA]</scope>
    <source>
        <strain evidence="5 6">C3</strain>
    </source>
</reference>
<feature type="signal peptide" evidence="3">
    <location>
        <begin position="1"/>
        <end position="29"/>
    </location>
</feature>
<dbReference type="PROSITE" id="PS51125">
    <property type="entry name" value="NHL"/>
    <property type="match status" value="1"/>
</dbReference>
<accession>A0A0S2DPG4</accession>
<dbReference type="GO" id="GO:0016158">
    <property type="term" value="F:inositol hexakisphosphate 3-phosphatase activity"/>
    <property type="evidence" value="ECO:0007669"/>
    <property type="project" value="InterPro"/>
</dbReference>
<dbReference type="SUPFAM" id="SSF50956">
    <property type="entry name" value="Thermostable phytase (3-phytase)"/>
    <property type="match status" value="1"/>
</dbReference>
<dbReference type="OrthoDB" id="5943115at2"/>
<dbReference type="Proteomes" id="UP000061569">
    <property type="component" value="Chromosome"/>
</dbReference>
<evidence type="ECO:0000259" key="4">
    <source>
        <dbReference type="PROSITE" id="PS51662"/>
    </source>
</evidence>
<feature type="repeat" description="NHL" evidence="2">
    <location>
        <begin position="122"/>
        <end position="164"/>
    </location>
</feature>
<dbReference type="Gene3D" id="2.120.10.30">
    <property type="entry name" value="TolB, C-terminal domain"/>
    <property type="match status" value="1"/>
</dbReference>
<dbReference type="AlphaFoldDB" id="A0A0S2DPG4"/>
<dbReference type="EMBL" id="CP013140">
    <property type="protein sequence ID" value="ALN60285.1"/>
    <property type="molecule type" value="Genomic_DNA"/>
</dbReference>
<evidence type="ECO:0000313" key="6">
    <source>
        <dbReference type="Proteomes" id="UP000061569"/>
    </source>
</evidence>
<sequence>MPKFSVLAAGLAAAATVAALVSCATPRAAGDAADAAPAIAADARPGDNEPDRRAAEAGDPLLARSGIDHRVVAEAFLTASTPEDNIDSPAVWRAPNGRLWLLATAKQGDGLAIYDGDNGDRVGQYGRGGAAPGQFRRPNGIAVFGDLAFVVERDNHRVQVLQLSLPTARSAQPGVADKRTPQLRPLATFGEGELQQPYGLWVRQRAPGTLEAIVTDAYMAGEDGNGDAIAPPLERLDRRLQRYELALGAGAPRVRHLGAFGDTSAEGAIRVPESVWGDPAHDRLLIAEEDLATGTALREYGLDGRYRGRTIGQGLFKAQAEGIALWQCADGSGYWIATDQYKDRSAFHVFDRASLRHLGAFAGRSVGNTDGVWLQQTGSVRFPDGAFYAVHDDQAVGAFDWRDIARALGLRARCES</sequence>
<organism evidence="5 6">
    <name type="scientific">Lysobacter enzymogenes</name>
    <dbReference type="NCBI Taxonomy" id="69"/>
    <lineage>
        <taxon>Bacteria</taxon>
        <taxon>Pseudomonadati</taxon>
        <taxon>Pseudomonadota</taxon>
        <taxon>Gammaproteobacteria</taxon>
        <taxon>Lysobacterales</taxon>
        <taxon>Lysobacteraceae</taxon>
        <taxon>Lysobacter</taxon>
    </lineage>
</organism>
<evidence type="ECO:0000256" key="1">
    <source>
        <dbReference type="ARBA" id="ARBA00022737"/>
    </source>
</evidence>
<dbReference type="InterPro" id="IPR011042">
    <property type="entry name" value="6-blade_b-propeller_TolB-like"/>
</dbReference>
<dbReference type="Pfam" id="PF01436">
    <property type="entry name" value="NHL"/>
    <property type="match status" value="1"/>
</dbReference>
<proteinExistence type="predicted"/>
<dbReference type="PATRIC" id="fig|69.6.peg.4872"/>
<feature type="chain" id="PRO_5006595510" evidence="3">
    <location>
        <begin position="30"/>
        <end position="416"/>
    </location>
</feature>
<dbReference type="PROSITE" id="PS51662">
    <property type="entry name" value="BP_PHYTASE"/>
    <property type="match status" value="1"/>
</dbReference>
<evidence type="ECO:0000313" key="5">
    <source>
        <dbReference type="EMBL" id="ALN60285.1"/>
    </source>
</evidence>
<dbReference type="InterPro" id="IPR003431">
    <property type="entry name" value="B-propeller_Phytase"/>
</dbReference>
<dbReference type="InterPro" id="IPR001258">
    <property type="entry name" value="NHL_repeat"/>
</dbReference>